<dbReference type="EMBL" id="CABFNS010000945">
    <property type="protein sequence ID" value="VUC37339.1"/>
    <property type="molecule type" value="Genomic_DNA"/>
</dbReference>
<evidence type="ECO:0000313" key="3">
    <source>
        <dbReference type="EMBL" id="VUC37339.1"/>
    </source>
</evidence>
<proteinExistence type="inferred from homology"/>
<dbReference type="InterPro" id="IPR022761">
    <property type="entry name" value="Fumarate_lyase_N"/>
</dbReference>
<gene>
    <name evidence="3" type="ORF">CLO192961_LOCUS468765</name>
</gene>
<dbReference type="PRINTS" id="PR00149">
    <property type="entry name" value="FUMRATELYASE"/>
</dbReference>
<dbReference type="CDD" id="cd01597">
    <property type="entry name" value="pCLME"/>
    <property type="match status" value="1"/>
</dbReference>
<reference evidence="3 4" key="1">
    <citation type="submission" date="2019-06" db="EMBL/GenBank/DDBJ databases">
        <authorList>
            <person name="Broberg M."/>
        </authorList>
    </citation>
    <scope>NUCLEOTIDE SEQUENCE [LARGE SCALE GENOMIC DNA]</scope>
</reference>
<dbReference type="Gene3D" id="1.10.40.30">
    <property type="entry name" value="Fumarase/aspartase (C-terminal domain)"/>
    <property type="match status" value="1"/>
</dbReference>
<keyword evidence="4" id="KW-1185">Reference proteome</keyword>
<dbReference type="PRINTS" id="PR00145">
    <property type="entry name" value="ARGSUCLYASE"/>
</dbReference>
<dbReference type="SUPFAM" id="SSF48557">
    <property type="entry name" value="L-aspartase-like"/>
    <property type="match status" value="1"/>
</dbReference>
<dbReference type="Gene3D" id="1.20.200.10">
    <property type="entry name" value="Fumarase/aspartase (Central domain)"/>
    <property type="match status" value="1"/>
</dbReference>
<evidence type="ECO:0000259" key="2">
    <source>
        <dbReference type="SMART" id="SM00998"/>
    </source>
</evidence>
<dbReference type="Proteomes" id="UP000766486">
    <property type="component" value="Unassembled WGS sequence"/>
</dbReference>
<feature type="domain" description="Adenylosuccinate lyase C-terminal" evidence="2">
    <location>
        <begin position="409"/>
        <end position="488"/>
    </location>
</feature>
<dbReference type="PANTHER" id="PTHR43172">
    <property type="entry name" value="ADENYLOSUCCINATE LYASE"/>
    <property type="match status" value="1"/>
</dbReference>
<dbReference type="SMART" id="SM00998">
    <property type="entry name" value="ADSL_C"/>
    <property type="match status" value="1"/>
</dbReference>
<dbReference type="InterPro" id="IPR019468">
    <property type="entry name" value="AdenyloSucc_lyase_C"/>
</dbReference>
<dbReference type="InterPro" id="IPR008948">
    <property type="entry name" value="L-Aspartase-like"/>
</dbReference>
<dbReference type="PANTHER" id="PTHR43172:SF2">
    <property type="entry name" value="ADENYLOSUCCINATE LYASE C-TERMINAL DOMAIN-CONTAINING PROTEIN"/>
    <property type="match status" value="1"/>
</dbReference>
<evidence type="ECO:0000313" key="4">
    <source>
        <dbReference type="Proteomes" id="UP000766486"/>
    </source>
</evidence>
<dbReference type="Pfam" id="PF10397">
    <property type="entry name" value="ADSL_C"/>
    <property type="match status" value="1"/>
</dbReference>
<dbReference type="InterPro" id="IPR000362">
    <property type="entry name" value="Fumarate_lyase_fam"/>
</dbReference>
<protein>
    <recommendedName>
        <fullName evidence="2">Adenylosuccinate lyase C-terminal domain-containing protein</fullName>
    </recommendedName>
</protein>
<organism evidence="3 4">
    <name type="scientific">Bionectria ochroleuca</name>
    <name type="common">Gliocladium roseum</name>
    <dbReference type="NCBI Taxonomy" id="29856"/>
    <lineage>
        <taxon>Eukaryota</taxon>
        <taxon>Fungi</taxon>
        <taxon>Dikarya</taxon>
        <taxon>Ascomycota</taxon>
        <taxon>Pezizomycotina</taxon>
        <taxon>Sordariomycetes</taxon>
        <taxon>Hypocreomycetidae</taxon>
        <taxon>Hypocreales</taxon>
        <taxon>Bionectriaceae</taxon>
        <taxon>Clonostachys</taxon>
    </lineage>
</organism>
<accession>A0ABY6V2F9</accession>
<name>A0ABY6V2F9_BIOOC</name>
<dbReference type="Pfam" id="PF00206">
    <property type="entry name" value="Lyase_1"/>
    <property type="match status" value="1"/>
</dbReference>
<comment type="caution">
    <text evidence="3">The sequence shown here is derived from an EMBL/GenBank/DDBJ whole genome shotgun (WGS) entry which is preliminary data.</text>
</comment>
<evidence type="ECO:0000256" key="1">
    <source>
        <dbReference type="ARBA" id="ARBA00034772"/>
    </source>
</evidence>
<sequence>MYTAVRITRWSLKLGNRQFPRTAVAARAMSTHMGSVSALDSFLYRNIFGTEDIRKVMMIQSDIVFTDTAFTSSCIEVETALARAQAKCNVIPKEAAELITSKAKFRNLDIDRLRAETEIVGYPILPLVRQLAAACGESGRYVHWGATTQDIMDTASVLQMKRGLDIVQSKIDEVITSLEGLSKKYRDTPMAGRTHLQHALPVTFGYKAAVWLSGFYRHRQRLNQLRGRVLMVQYGGAAGTLASLAGPRGDEGVAVRTALAEELDLVDPPITWHVARDGVAEVASFLSLVGGSLGKIALDLMIMCSNELGEAAEPFVPHRGASSTMPQKRNPISSEVILAASKLLRSNASLVQDGMVADFERASGPWHLEWVAVPQSFVVAVGALHQAQFVLSGLVVDEERMLSNLNSTKGLIVGEAVMMELARHVGRQQAHDVVYAACKDAIENNKTLSSALERKKLVVNSLGVEKIESLCNPINYLGASQRMVDDTLAAE</sequence>
<comment type="similarity">
    <text evidence="1">Belongs to the class-II fumarase/aspartase family.</text>
</comment>